<proteinExistence type="predicted"/>
<dbReference type="GO" id="GO:0008654">
    <property type="term" value="P:phospholipid biosynthetic process"/>
    <property type="evidence" value="ECO:0007669"/>
    <property type="project" value="InterPro"/>
</dbReference>
<keyword evidence="1" id="KW-0812">Transmembrane</keyword>
<dbReference type="GO" id="GO:0016020">
    <property type="term" value="C:membrane"/>
    <property type="evidence" value="ECO:0007669"/>
    <property type="project" value="InterPro"/>
</dbReference>
<keyword evidence="1" id="KW-1133">Transmembrane helix</keyword>
<feature type="transmembrane region" description="Helical" evidence="1">
    <location>
        <begin position="166"/>
        <end position="185"/>
    </location>
</feature>
<reference evidence="2 3" key="1">
    <citation type="journal article" date="2015" name="Genome Biol. Evol.">
        <title>Characterization of Three Mycobacterium spp. with Potential Use in Bioremediation by Genome Sequencing and Comparative Genomics.</title>
        <authorList>
            <person name="Das S."/>
            <person name="Pettersson B.M."/>
            <person name="Behra P.R."/>
            <person name="Ramesh M."/>
            <person name="Dasgupta S."/>
            <person name="Bhattacharya A."/>
            <person name="Kirsebom L.A."/>
        </authorList>
    </citation>
    <scope>NUCLEOTIDE SEQUENCE [LARGE SCALE GENOMIC DNA]</scope>
    <source>
        <strain evidence="2 3">DSM 43826</strain>
    </source>
</reference>
<evidence type="ECO:0000313" key="2">
    <source>
        <dbReference type="EMBL" id="KMO75333.1"/>
    </source>
</evidence>
<sequence>MTSDDSARGADDAGWSQLHGGVQPSPVVRGWLRMVRVLASGPIARIPPDVLSVAGVVALAAAWAAVAGLGRPVAVVPLVLLAGVLDGLDGAVALRTGRARPLGAVVDSVADRIGDLLLGATLYALGAPTAWVLAAVALVMLLEYLRARAQAVGMPGVGCVTVAERPTRLIVVGLAAGGAAAFPAGVPPLGWSWGALFTIVWTALGCVGLAQLLRGVRRSMPASFPPGR</sequence>
<keyword evidence="3" id="KW-1185">Reference proteome</keyword>
<evidence type="ECO:0000256" key="1">
    <source>
        <dbReference type="SAM" id="Phobius"/>
    </source>
</evidence>
<dbReference type="Proteomes" id="UP000036513">
    <property type="component" value="Unassembled WGS sequence"/>
</dbReference>
<dbReference type="Pfam" id="PF01066">
    <property type="entry name" value="CDP-OH_P_transf"/>
    <property type="match status" value="1"/>
</dbReference>
<accession>A0A0J6W0S2</accession>
<feature type="transmembrane region" description="Helical" evidence="1">
    <location>
        <begin position="50"/>
        <end position="70"/>
    </location>
</feature>
<dbReference type="EC" id="2.7.8.11" evidence="2"/>
<dbReference type="GO" id="GO:0003881">
    <property type="term" value="F:CDP-diacylglycerol-inositol 3-phosphatidyltransferase activity"/>
    <property type="evidence" value="ECO:0007669"/>
    <property type="project" value="UniProtKB-EC"/>
</dbReference>
<dbReference type="RefSeq" id="WP_082168911.1">
    <property type="nucleotide sequence ID" value="NZ_JYNL01000030.1"/>
</dbReference>
<dbReference type="SMR" id="A0A0J6W0S2"/>
<evidence type="ECO:0000313" key="3">
    <source>
        <dbReference type="Proteomes" id="UP000036513"/>
    </source>
</evidence>
<dbReference type="InterPro" id="IPR000462">
    <property type="entry name" value="CDP-OH_P_trans"/>
</dbReference>
<protein>
    <submittedName>
        <fullName evidence="2">CDP-diacylglycerol--inositol 3-phosphatidyltransferase</fullName>
        <ecNumber evidence="2">2.7.8.11</ecNumber>
    </submittedName>
</protein>
<feature type="transmembrane region" description="Helical" evidence="1">
    <location>
        <begin position="191"/>
        <end position="213"/>
    </location>
</feature>
<name>A0A0J6W0S2_9MYCO</name>
<dbReference type="STRING" id="37916.MCHLDSM_03553"/>
<dbReference type="EMBL" id="JYNL01000030">
    <property type="protein sequence ID" value="KMO75333.1"/>
    <property type="molecule type" value="Genomic_DNA"/>
</dbReference>
<dbReference type="Gene3D" id="1.20.120.1760">
    <property type="match status" value="1"/>
</dbReference>
<comment type="caution">
    <text evidence="2">The sequence shown here is derived from an EMBL/GenBank/DDBJ whole genome shotgun (WGS) entry which is preliminary data.</text>
</comment>
<feature type="transmembrane region" description="Helical" evidence="1">
    <location>
        <begin position="122"/>
        <end position="145"/>
    </location>
</feature>
<dbReference type="InterPro" id="IPR043130">
    <property type="entry name" value="CDP-OH_PTrfase_TM_dom"/>
</dbReference>
<gene>
    <name evidence="2" type="primary">pgsA1</name>
    <name evidence="2" type="ORF">MCHLDSM_03553</name>
</gene>
<keyword evidence="1" id="KW-0472">Membrane</keyword>
<organism evidence="2 3">
    <name type="scientific">Mycolicibacterium chlorophenolicum</name>
    <dbReference type="NCBI Taxonomy" id="37916"/>
    <lineage>
        <taxon>Bacteria</taxon>
        <taxon>Bacillati</taxon>
        <taxon>Actinomycetota</taxon>
        <taxon>Actinomycetes</taxon>
        <taxon>Mycobacteriales</taxon>
        <taxon>Mycobacteriaceae</taxon>
        <taxon>Mycolicibacterium</taxon>
    </lineage>
</organism>
<keyword evidence="2" id="KW-0808">Transferase</keyword>
<dbReference type="AlphaFoldDB" id="A0A0J6W0S2"/>